<dbReference type="InterPro" id="IPR055849">
    <property type="entry name" value="DUF7426"/>
</dbReference>
<dbReference type="EMBL" id="LT629770">
    <property type="protein sequence ID" value="SDR70641.1"/>
    <property type="molecule type" value="Genomic_DNA"/>
</dbReference>
<dbReference type="Proteomes" id="UP000182126">
    <property type="component" value="Chromosome I"/>
</dbReference>
<dbReference type="Pfam" id="PF24201">
    <property type="entry name" value="DUF7426"/>
    <property type="match status" value="1"/>
</dbReference>
<name>A0A1H1L7R2_9MICO</name>
<reference evidence="2 3" key="1">
    <citation type="submission" date="2016-10" db="EMBL/GenBank/DDBJ databases">
        <authorList>
            <person name="de Groot N.N."/>
        </authorList>
    </citation>
    <scope>NUCLEOTIDE SEQUENCE [LARGE SCALE GENOMIC DNA]</scope>
    <source>
        <strain evidence="2 3">DSM 15019</strain>
    </source>
</reference>
<dbReference type="GeneID" id="36298485"/>
<evidence type="ECO:0000313" key="3">
    <source>
        <dbReference type="Proteomes" id="UP000182126"/>
    </source>
</evidence>
<dbReference type="RefSeq" id="WP_060921011.1">
    <property type="nucleotide sequence ID" value="NZ_LT629770.1"/>
</dbReference>
<dbReference type="AlphaFoldDB" id="A0A1H1L7R2"/>
<gene>
    <name evidence="2" type="ORF">SAMN04489809_0015</name>
</gene>
<proteinExistence type="predicted"/>
<feature type="domain" description="DUF7426" evidence="1">
    <location>
        <begin position="6"/>
        <end position="112"/>
    </location>
</feature>
<protein>
    <recommendedName>
        <fullName evidence="1">DUF7426 domain-containing protein</fullName>
    </recommendedName>
</protein>
<accession>A0A1H1L7R2</accession>
<organism evidence="2 3">
    <name type="scientific">Microbacterium paraoxydans</name>
    <dbReference type="NCBI Taxonomy" id="199592"/>
    <lineage>
        <taxon>Bacteria</taxon>
        <taxon>Bacillati</taxon>
        <taxon>Actinomycetota</taxon>
        <taxon>Actinomycetes</taxon>
        <taxon>Micrococcales</taxon>
        <taxon>Microbacteriaceae</taxon>
        <taxon>Microbacterium</taxon>
    </lineage>
</organism>
<evidence type="ECO:0000259" key="1">
    <source>
        <dbReference type="Pfam" id="PF24201"/>
    </source>
</evidence>
<sequence>MASASDFAAWAQQDLVLPFGGKTYRVKPPSVGDAGKLLACAIRGEVNLGIVKGPIPPEVQAVLETIQPDEHIALGDVHQEMVNDGLSPTTIDRFTYYAVFFWARSEEYADALARLLFMPRVTDDDLFPDEEDEAIPKAS</sequence>
<evidence type="ECO:0000313" key="2">
    <source>
        <dbReference type="EMBL" id="SDR70641.1"/>
    </source>
</evidence>